<dbReference type="RefSeq" id="WP_377143732.1">
    <property type="nucleotide sequence ID" value="NZ_JBHTIA010000010.1"/>
</dbReference>
<feature type="transmembrane region" description="Helical" evidence="1">
    <location>
        <begin position="94"/>
        <end position="110"/>
    </location>
</feature>
<evidence type="ECO:0000313" key="3">
    <source>
        <dbReference type="Proteomes" id="UP001597073"/>
    </source>
</evidence>
<keyword evidence="1" id="KW-0812">Transmembrane</keyword>
<organism evidence="2 3">
    <name type="scientific">Mucilaginibacter lutimaris</name>
    <dbReference type="NCBI Taxonomy" id="931629"/>
    <lineage>
        <taxon>Bacteria</taxon>
        <taxon>Pseudomonadati</taxon>
        <taxon>Bacteroidota</taxon>
        <taxon>Sphingobacteriia</taxon>
        <taxon>Sphingobacteriales</taxon>
        <taxon>Sphingobacteriaceae</taxon>
        <taxon>Mucilaginibacter</taxon>
    </lineage>
</organism>
<accession>A0ABW2ZJ28</accession>
<evidence type="ECO:0008006" key="4">
    <source>
        <dbReference type="Google" id="ProtNLM"/>
    </source>
</evidence>
<comment type="caution">
    <text evidence="2">The sequence shown here is derived from an EMBL/GenBank/DDBJ whole genome shotgun (WGS) entry which is preliminary data.</text>
</comment>
<keyword evidence="1" id="KW-0472">Membrane</keyword>
<proteinExistence type="predicted"/>
<reference evidence="3" key="1">
    <citation type="journal article" date="2019" name="Int. J. Syst. Evol. Microbiol.">
        <title>The Global Catalogue of Microorganisms (GCM) 10K type strain sequencing project: providing services to taxonomists for standard genome sequencing and annotation.</title>
        <authorList>
            <consortium name="The Broad Institute Genomics Platform"/>
            <consortium name="The Broad Institute Genome Sequencing Center for Infectious Disease"/>
            <person name="Wu L."/>
            <person name="Ma J."/>
        </authorList>
    </citation>
    <scope>NUCLEOTIDE SEQUENCE [LARGE SCALE GENOMIC DNA]</scope>
    <source>
        <strain evidence="3">CCUG 60742</strain>
    </source>
</reference>
<gene>
    <name evidence="2" type="ORF">ACFQZI_14710</name>
</gene>
<feature type="transmembrane region" description="Helical" evidence="1">
    <location>
        <begin position="122"/>
        <end position="146"/>
    </location>
</feature>
<dbReference type="Proteomes" id="UP001597073">
    <property type="component" value="Unassembled WGS sequence"/>
</dbReference>
<keyword evidence="1" id="KW-1133">Transmembrane helix</keyword>
<sequence length="148" mass="16372">MSRLFYEPQKTVIAGADGTDEPNVQGKQLADYLEKVSKLIPSEIIGAYLTMVGLLTKIDDHSTRRTLTIVVFFACLLLTPIYLYRMADADKPKIIHILLSTFAFIVWAYVTSGDKIGTLLGWNGYDAAAASIFLILFSIISALIPLKK</sequence>
<evidence type="ECO:0000313" key="2">
    <source>
        <dbReference type="EMBL" id="MFD0766112.1"/>
    </source>
</evidence>
<keyword evidence="3" id="KW-1185">Reference proteome</keyword>
<name>A0ABW2ZJ28_9SPHI</name>
<protein>
    <recommendedName>
        <fullName evidence="4">SPW repeat-containing protein</fullName>
    </recommendedName>
</protein>
<feature type="transmembrane region" description="Helical" evidence="1">
    <location>
        <begin position="67"/>
        <end position="87"/>
    </location>
</feature>
<evidence type="ECO:0000256" key="1">
    <source>
        <dbReference type="SAM" id="Phobius"/>
    </source>
</evidence>
<dbReference type="EMBL" id="JBHTIA010000010">
    <property type="protein sequence ID" value="MFD0766112.1"/>
    <property type="molecule type" value="Genomic_DNA"/>
</dbReference>